<feature type="chain" id="PRO_5012179429" evidence="1">
    <location>
        <begin position="27"/>
        <end position="638"/>
    </location>
</feature>
<evidence type="ECO:0000256" key="1">
    <source>
        <dbReference type="SAM" id="SignalP"/>
    </source>
</evidence>
<dbReference type="EMBL" id="PDDY01000001">
    <property type="protein sequence ID" value="PEH41783.1"/>
    <property type="molecule type" value="Genomic_DNA"/>
</dbReference>
<proteinExistence type="predicted"/>
<sequence length="638" mass="67402">MSKPRLRAAAAIAAACLAAFAPLGHAQYATDWIANTYGTIASHVGNGARSLWIAPEGVVYTASFWDENAGGVGVYQNGKTLGSIGTHAEFQGGAITGNATSIFTPLQGKNQSGFVGRYNRSTGLRDLTINVSVWSNISKYDVITGLATTGTTLYASDYFGNRVRVFSTDGVWQRDIQIASPGALALDAAGNLWIAQKNTGTIVEYSAAGALLNTIQMGASARPSALYYDTPTGQLMVGDSGPDMNIKRYSVTGQPALVGTFGVTGGYLDTTTGIKGQVGDKRFTRVVGIGRDAAGTLYVLNNPWGGGWDLGRNGPTDLQAYDGNGNLIWKLQALNFEALAAPDPVTDGALFYSGMNIYSGSGGGNFVANTVDPFTYPNDPRLSMTDYQRGQHFGQLVSVGGNRILVANGQNPDIYNFYHFNPAASGYIAIPDGSLPGKLFGASAIVTGGFCLDDNGDVWAGLQGSSQVTHWPFAGFSASGAPSWGKGVAMPVPASSQPTSRVIYQPSTDTMVLAQGFAGYWDWTAMNGHIEIYHGWMAGNRTPSPVIDLASPNPKTIAVAGRYLFVGYVHTVPNIDVFDLATGSLVTTLVNTNTASMDVGNDVDSMFGLRAYLSSTGQYVLTKDNYNGSSIVVYRWTP</sequence>
<dbReference type="RefSeq" id="WP_098151726.1">
    <property type="nucleotide sequence ID" value="NZ_CP065596.1"/>
</dbReference>
<accession>A0A2A7SEA4</accession>
<feature type="signal peptide" evidence="1">
    <location>
        <begin position="1"/>
        <end position="26"/>
    </location>
</feature>
<dbReference type="Gene3D" id="2.120.10.30">
    <property type="entry name" value="TolB, C-terminal domain"/>
    <property type="match status" value="1"/>
</dbReference>
<dbReference type="AlphaFoldDB" id="A0A2A7SEA4"/>
<protein>
    <submittedName>
        <fullName evidence="2">SMP-30/gluconolaconase/LRE-like region family protein</fullName>
    </submittedName>
</protein>
<dbReference type="InterPro" id="IPR011042">
    <property type="entry name" value="6-blade_b-propeller_TolB-like"/>
</dbReference>
<dbReference type="Proteomes" id="UP000220629">
    <property type="component" value="Unassembled WGS sequence"/>
</dbReference>
<evidence type="ECO:0000313" key="3">
    <source>
        <dbReference type="Proteomes" id="UP000220629"/>
    </source>
</evidence>
<gene>
    <name evidence="2" type="ORF">CRM94_06235</name>
</gene>
<evidence type="ECO:0000313" key="2">
    <source>
        <dbReference type="EMBL" id="PEH41783.1"/>
    </source>
</evidence>
<dbReference type="SUPFAM" id="SSF63829">
    <property type="entry name" value="Calcium-dependent phosphotriesterase"/>
    <property type="match status" value="1"/>
</dbReference>
<organism evidence="2 3">
    <name type="scientific">Burkholderia gladioli</name>
    <name type="common">Pseudomonas marginata</name>
    <name type="synonym">Phytomonas marginata</name>
    <dbReference type="NCBI Taxonomy" id="28095"/>
    <lineage>
        <taxon>Bacteria</taxon>
        <taxon>Pseudomonadati</taxon>
        <taxon>Pseudomonadota</taxon>
        <taxon>Betaproteobacteria</taxon>
        <taxon>Burkholderiales</taxon>
        <taxon>Burkholderiaceae</taxon>
        <taxon>Burkholderia</taxon>
    </lineage>
</organism>
<reference evidence="3" key="1">
    <citation type="submission" date="2017-09" db="EMBL/GenBank/DDBJ databases">
        <title>FDA dAtabase for Regulatory Grade micrObial Sequences (FDA-ARGOS): Supporting development and validation of Infectious Disease Dx tests.</title>
        <authorList>
            <person name="Minogue T."/>
            <person name="Wolcott M."/>
            <person name="Wasieloski L."/>
            <person name="Aguilar W."/>
            <person name="Moore D."/>
            <person name="Tallon L."/>
            <person name="Sadzewicz L."/>
            <person name="Ott S."/>
            <person name="Zhao X."/>
            <person name="Nagaraj S."/>
            <person name="Vavikolanu K."/>
            <person name="Aluvathingal J."/>
            <person name="Nadendla S."/>
            <person name="Sichtig H."/>
        </authorList>
    </citation>
    <scope>NUCLEOTIDE SEQUENCE [LARGE SCALE GENOMIC DNA]</scope>
    <source>
        <strain evidence="3">FDAARGOS_390</strain>
    </source>
</reference>
<name>A0A2A7SEA4_BURGA</name>
<comment type="caution">
    <text evidence="2">The sequence shown here is derived from an EMBL/GenBank/DDBJ whole genome shotgun (WGS) entry which is preliminary data.</text>
</comment>
<keyword evidence="1" id="KW-0732">Signal</keyword>